<dbReference type="KEGG" id="clup:CLUP02_13348"/>
<keyword evidence="2" id="KW-1185">Reference proteome</keyword>
<dbReference type="RefSeq" id="XP_049149433.1">
    <property type="nucleotide sequence ID" value="XM_049292287.1"/>
</dbReference>
<evidence type="ECO:0000313" key="1">
    <source>
        <dbReference type="EMBL" id="UQC87827.1"/>
    </source>
</evidence>
<dbReference type="AlphaFoldDB" id="A0A9Q8T3X6"/>
<evidence type="ECO:0000313" key="2">
    <source>
        <dbReference type="Proteomes" id="UP000830671"/>
    </source>
</evidence>
<dbReference type="EMBL" id="CP019479">
    <property type="protein sequence ID" value="UQC87827.1"/>
    <property type="molecule type" value="Genomic_DNA"/>
</dbReference>
<reference evidence="1" key="1">
    <citation type="journal article" date="2021" name="Mol. Plant Microbe Interact.">
        <title>Complete Genome Sequence of the Plant-Pathogenic Fungus Colletotrichum lupini.</title>
        <authorList>
            <person name="Baroncelli R."/>
            <person name="Pensec F."/>
            <person name="Da Lio D."/>
            <person name="Boufleur T."/>
            <person name="Vicente I."/>
            <person name="Sarrocco S."/>
            <person name="Picot A."/>
            <person name="Baraldi E."/>
            <person name="Sukno S."/>
            <person name="Thon M."/>
            <person name="Le Floch G."/>
        </authorList>
    </citation>
    <scope>NUCLEOTIDE SEQUENCE</scope>
    <source>
        <strain evidence="1">IMI 504893</strain>
    </source>
</reference>
<dbReference type="Proteomes" id="UP000830671">
    <property type="component" value="Chromosome 7"/>
</dbReference>
<sequence length="136" mass="15715">MRITLDHPHRDRQALSLLHHTTAIQHEAMFSPDSKGPAILNPVNHPHCVFLNNLTIFLGISNKIRFHYSQPSTRQSTGFSSSTTSSSAYNHNYEKQEISGRFINKRKLQKLLKDRFGNDYQLHVCQTIIVYTQEDH</sequence>
<dbReference type="GeneID" id="73347297"/>
<protein>
    <submittedName>
        <fullName evidence="1">Uncharacterized protein</fullName>
    </submittedName>
</protein>
<accession>A0A9Q8T3X6</accession>
<gene>
    <name evidence="1" type="ORF">CLUP02_13348</name>
</gene>
<name>A0A9Q8T3X6_9PEZI</name>
<proteinExistence type="predicted"/>
<organism evidence="1 2">
    <name type="scientific">Colletotrichum lupini</name>
    <dbReference type="NCBI Taxonomy" id="145971"/>
    <lineage>
        <taxon>Eukaryota</taxon>
        <taxon>Fungi</taxon>
        <taxon>Dikarya</taxon>
        <taxon>Ascomycota</taxon>
        <taxon>Pezizomycotina</taxon>
        <taxon>Sordariomycetes</taxon>
        <taxon>Hypocreomycetidae</taxon>
        <taxon>Glomerellales</taxon>
        <taxon>Glomerellaceae</taxon>
        <taxon>Colletotrichum</taxon>
        <taxon>Colletotrichum acutatum species complex</taxon>
    </lineage>
</organism>